<dbReference type="GO" id="GO:0008610">
    <property type="term" value="P:lipid biosynthetic process"/>
    <property type="evidence" value="ECO:0007669"/>
    <property type="project" value="InterPro"/>
</dbReference>
<dbReference type="AlphaFoldDB" id="A0A2P6V5E0"/>
<protein>
    <submittedName>
        <fullName evidence="3">Cephalosporin hydroxylase</fullName>
    </submittedName>
</protein>
<dbReference type="GO" id="GO:0032259">
    <property type="term" value="P:methylation"/>
    <property type="evidence" value="ECO:0007669"/>
    <property type="project" value="UniProtKB-KW"/>
</dbReference>
<dbReference type="PANTHER" id="PTHR40048">
    <property type="entry name" value="RHAMNOSYL O-METHYLTRANSFERASE"/>
    <property type="match status" value="1"/>
</dbReference>
<dbReference type="Gene3D" id="3.40.50.150">
    <property type="entry name" value="Vaccinia Virus protein VP39"/>
    <property type="match status" value="1"/>
</dbReference>
<comment type="caution">
    <text evidence="3">The sequence shown here is derived from an EMBL/GenBank/DDBJ whole genome shotgun (WGS) entry which is preliminary data.</text>
</comment>
<evidence type="ECO:0000313" key="4">
    <source>
        <dbReference type="Proteomes" id="UP000239649"/>
    </source>
</evidence>
<evidence type="ECO:0000256" key="2">
    <source>
        <dbReference type="ARBA" id="ARBA00022679"/>
    </source>
</evidence>
<keyword evidence="4" id="KW-1185">Reference proteome</keyword>
<keyword evidence="2" id="KW-0808">Transferase</keyword>
<dbReference type="Pfam" id="PF04989">
    <property type="entry name" value="RMNT_CmcI"/>
    <property type="match status" value="1"/>
</dbReference>
<dbReference type="EMBL" id="LHPF02000027">
    <property type="protein sequence ID" value="PSC69306.1"/>
    <property type="molecule type" value="Genomic_DNA"/>
</dbReference>
<keyword evidence="1" id="KW-0489">Methyltransferase</keyword>
<evidence type="ECO:0000313" key="3">
    <source>
        <dbReference type="EMBL" id="PSC69306.1"/>
    </source>
</evidence>
<reference evidence="3 4" key="1">
    <citation type="journal article" date="2018" name="Plant J.">
        <title>Genome sequences of Chlorella sorokiniana UTEX 1602 and Micractinium conductrix SAG 241.80: implications to maltose excretion by a green alga.</title>
        <authorList>
            <person name="Arriola M.B."/>
            <person name="Velmurugan N."/>
            <person name="Zhang Y."/>
            <person name="Plunkett M.H."/>
            <person name="Hondzo H."/>
            <person name="Barney B.M."/>
        </authorList>
    </citation>
    <scope>NUCLEOTIDE SEQUENCE [LARGE SCALE GENOMIC DNA]</scope>
    <source>
        <strain evidence="3 4">SAG 241.80</strain>
    </source>
</reference>
<organism evidence="3 4">
    <name type="scientific">Micractinium conductrix</name>
    <dbReference type="NCBI Taxonomy" id="554055"/>
    <lineage>
        <taxon>Eukaryota</taxon>
        <taxon>Viridiplantae</taxon>
        <taxon>Chlorophyta</taxon>
        <taxon>core chlorophytes</taxon>
        <taxon>Trebouxiophyceae</taxon>
        <taxon>Chlorellales</taxon>
        <taxon>Chlorellaceae</taxon>
        <taxon>Chlorella clade</taxon>
        <taxon>Micractinium</taxon>
    </lineage>
</organism>
<gene>
    <name evidence="3" type="ORF">C2E20_7150</name>
</gene>
<proteinExistence type="predicted"/>
<accession>A0A2P6V5E0</accession>
<dbReference type="Proteomes" id="UP000239649">
    <property type="component" value="Unassembled WGS sequence"/>
</dbReference>
<dbReference type="OrthoDB" id="186626at2759"/>
<dbReference type="GO" id="GO:0008168">
    <property type="term" value="F:methyltransferase activity"/>
    <property type="evidence" value="ECO:0007669"/>
    <property type="project" value="UniProtKB-KW"/>
</dbReference>
<sequence length="493" mass="53633">MAAARSAATSPKISALLAGYSLVTTLMMLQQRIKPNCQLVCEPCPALPLFDPSCEEEVDAARQQVLAEAAAPKPNQILLPAVDMLSVLGPERALVGISPSASQPYACALPLKKTLQNSTNEVLQDMQATIKTDLVQLLEGVMSKPVDPARTILQNLRGPATFVNHPVFLVAREAVAEYMARRVLLADGTARCCAAKGKVLTPRELMAAIGEERCGVNCMGYVSGRLMLKSINDLADAAVQRGWCSEPPSYNQGYLNDVVQNRMHSSYKDWFNVRTTAEDTIVFAYQMLAERHMLFKHQRWLGAACLQNPFDAWSIQDIIFTVKPQLIIETGSANGGSALLWASLLQATGVSGKVITIDVEDPALKGHSESGLANPWDNPLWKQFVTFVHGSSTNASVVAKAKQATVNAERVLVLLDSSRAADDVAAEAELYCPLATPGSYCIVQGTKLGRLSSDNPFAGVQHFLLKHPDFSIDRSRELYLLTDHPRGYLKRNG</sequence>
<evidence type="ECO:0000256" key="1">
    <source>
        <dbReference type="ARBA" id="ARBA00022603"/>
    </source>
</evidence>
<name>A0A2P6V5E0_9CHLO</name>
<dbReference type="GO" id="GO:0005886">
    <property type="term" value="C:plasma membrane"/>
    <property type="evidence" value="ECO:0007669"/>
    <property type="project" value="TreeGrafter"/>
</dbReference>
<dbReference type="PANTHER" id="PTHR40048:SF1">
    <property type="entry name" value="RHAMNOSYL O-METHYLTRANSFERASE"/>
    <property type="match status" value="1"/>
</dbReference>
<dbReference type="InterPro" id="IPR029063">
    <property type="entry name" value="SAM-dependent_MTases_sf"/>
</dbReference>
<dbReference type="SUPFAM" id="SSF53335">
    <property type="entry name" value="S-adenosyl-L-methionine-dependent methyltransferases"/>
    <property type="match status" value="1"/>
</dbReference>
<dbReference type="InterPro" id="IPR007072">
    <property type="entry name" value="RNMT_CmcI"/>
</dbReference>